<dbReference type="EMBL" id="JARKNE010000007">
    <property type="protein sequence ID" value="KAK5820535.1"/>
    <property type="molecule type" value="Genomic_DNA"/>
</dbReference>
<sequence length="363" mass="40557">MIQIDSLEVVMAIQESSTGGTNTALIRRILKLLFQISHWNIYYIPRAENQKIYRLAKMAHSGSQDTVNGYFFVKFQDIGDYNKVLTQGPWIIYGQYLIVQPWTKDFNPLQPYPSVVMVDGTVQQVEYEALPIVCFSCGKYGHVKELCPTVMVDQTRGQSVNVVVEAQGCISGRPDSDKRPEFRPWMLVERKMRGGQRVRDLESGLMVANGDFSQEKVREREVVDDGGLNVRVNIGVNKNSGPNFEAGHGNASGHGALLEPAKGISLDSLGVIDLGQKSNFSLDKFLGKRLMELASKGVEIQIFEGVLDSGKHSVVSFKENFTFDQQVFSNLIEQRRLVTLEVSGLVGKILSGSRWFIVILSLF</sequence>
<keyword evidence="1" id="KW-0862">Zinc</keyword>
<keyword evidence="4" id="KW-1185">Reference proteome</keyword>
<dbReference type="PANTHER" id="PTHR31286:SF173">
    <property type="entry name" value="DUF4283 DOMAIN-CONTAINING PROTEIN"/>
    <property type="match status" value="1"/>
</dbReference>
<evidence type="ECO:0000259" key="2">
    <source>
        <dbReference type="PROSITE" id="PS50158"/>
    </source>
</evidence>
<proteinExistence type="predicted"/>
<evidence type="ECO:0000256" key="1">
    <source>
        <dbReference type="PROSITE-ProRule" id="PRU00047"/>
    </source>
</evidence>
<dbReference type="PROSITE" id="PS50158">
    <property type="entry name" value="ZF_CCHC"/>
    <property type="match status" value="1"/>
</dbReference>
<name>A0ABR0PH86_GOSAR</name>
<comment type="caution">
    <text evidence="3">The sequence shown here is derived from an EMBL/GenBank/DDBJ whole genome shotgun (WGS) entry which is preliminary data.</text>
</comment>
<dbReference type="InterPro" id="IPR025558">
    <property type="entry name" value="DUF4283"/>
</dbReference>
<feature type="domain" description="CCHC-type" evidence="2">
    <location>
        <begin position="134"/>
        <end position="148"/>
    </location>
</feature>
<dbReference type="InterPro" id="IPR040256">
    <property type="entry name" value="At4g02000-like"/>
</dbReference>
<keyword evidence="1" id="KW-0863">Zinc-finger</keyword>
<accession>A0ABR0PH86</accession>
<reference evidence="3 4" key="1">
    <citation type="submission" date="2023-03" db="EMBL/GenBank/DDBJ databases">
        <title>WGS of Gossypium arboreum.</title>
        <authorList>
            <person name="Yu D."/>
        </authorList>
    </citation>
    <scope>NUCLEOTIDE SEQUENCE [LARGE SCALE GENOMIC DNA]</scope>
    <source>
        <tissue evidence="3">Leaf</tissue>
    </source>
</reference>
<dbReference type="Pfam" id="PF14111">
    <property type="entry name" value="DUF4283"/>
    <property type="match status" value="1"/>
</dbReference>
<dbReference type="PANTHER" id="PTHR31286">
    <property type="entry name" value="GLYCINE-RICH CELL WALL STRUCTURAL PROTEIN 1.8-LIKE"/>
    <property type="match status" value="1"/>
</dbReference>
<keyword evidence="1" id="KW-0479">Metal-binding</keyword>
<organism evidence="3 4">
    <name type="scientific">Gossypium arboreum</name>
    <name type="common">Tree cotton</name>
    <name type="synonym">Gossypium nanking</name>
    <dbReference type="NCBI Taxonomy" id="29729"/>
    <lineage>
        <taxon>Eukaryota</taxon>
        <taxon>Viridiplantae</taxon>
        <taxon>Streptophyta</taxon>
        <taxon>Embryophyta</taxon>
        <taxon>Tracheophyta</taxon>
        <taxon>Spermatophyta</taxon>
        <taxon>Magnoliopsida</taxon>
        <taxon>eudicotyledons</taxon>
        <taxon>Gunneridae</taxon>
        <taxon>Pentapetalae</taxon>
        <taxon>rosids</taxon>
        <taxon>malvids</taxon>
        <taxon>Malvales</taxon>
        <taxon>Malvaceae</taxon>
        <taxon>Malvoideae</taxon>
        <taxon>Gossypium</taxon>
    </lineage>
</organism>
<protein>
    <recommendedName>
        <fullName evidence="2">CCHC-type domain-containing protein</fullName>
    </recommendedName>
</protein>
<dbReference type="InterPro" id="IPR001878">
    <property type="entry name" value="Znf_CCHC"/>
</dbReference>
<evidence type="ECO:0000313" key="4">
    <source>
        <dbReference type="Proteomes" id="UP001358586"/>
    </source>
</evidence>
<dbReference type="Proteomes" id="UP001358586">
    <property type="component" value="Chromosome 7"/>
</dbReference>
<gene>
    <name evidence="3" type="ORF">PVK06_025582</name>
</gene>
<evidence type="ECO:0000313" key="3">
    <source>
        <dbReference type="EMBL" id="KAK5820535.1"/>
    </source>
</evidence>